<evidence type="ECO:0000313" key="2">
    <source>
        <dbReference type="Proteomes" id="UP000054538"/>
    </source>
</evidence>
<dbReference type="HOGENOM" id="CLU_182451_0_0_1"/>
<name>A0A0D0DQC6_9AGAM</name>
<dbReference type="AlphaFoldDB" id="A0A0D0DQC6"/>
<dbReference type="Proteomes" id="UP000054538">
    <property type="component" value="Unassembled WGS sequence"/>
</dbReference>
<reference evidence="1 2" key="1">
    <citation type="submission" date="2014-04" db="EMBL/GenBank/DDBJ databases">
        <authorList>
            <consortium name="DOE Joint Genome Institute"/>
            <person name="Kuo A."/>
            <person name="Kohler A."/>
            <person name="Jargeat P."/>
            <person name="Nagy L.G."/>
            <person name="Floudas D."/>
            <person name="Copeland A."/>
            <person name="Barry K.W."/>
            <person name="Cichocki N."/>
            <person name="Veneault-Fourrey C."/>
            <person name="LaButti K."/>
            <person name="Lindquist E.A."/>
            <person name="Lipzen A."/>
            <person name="Lundell T."/>
            <person name="Morin E."/>
            <person name="Murat C."/>
            <person name="Sun H."/>
            <person name="Tunlid A."/>
            <person name="Henrissat B."/>
            <person name="Grigoriev I.V."/>
            <person name="Hibbett D.S."/>
            <person name="Martin F."/>
            <person name="Nordberg H.P."/>
            <person name="Cantor M.N."/>
            <person name="Hua S.X."/>
        </authorList>
    </citation>
    <scope>NUCLEOTIDE SEQUENCE [LARGE SCALE GENOMIC DNA]</scope>
    <source>
        <strain evidence="1 2">Ve08.2h10</strain>
    </source>
</reference>
<sequence length="113" mass="12268">MPAVAIIFAPSVAGHNASTELVIFVCEVGQAVAITYPVSKNSGEQVVVTGLQAWLHCHNGCWECFCTLVTDKCAPVRFVTDLISGHQMALCHHQHNQYGSSHMYLSLVLILTT</sequence>
<organism evidence="1 2">
    <name type="scientific">Paxillus rubicundulus Ve08.2h10</name>
    <dbReference type="NCBI Taxonomy" id="930991"/>
    <lineage>
        <taxon>Eukaryota</taxon>
        <taxon>Fungi</taxon>
        <taxon>Dikarya</taxon>
        <taxon>Basidiomycota</taxon>
        <taxon>Agaricomycotina</taxon>
        <taxon>Agaricomycetes</taxon>
        <taxon>Agaricomycetidae</taxon>
        <taxon>Boletales</taxon>
        <taxon>Paxilineae</taxon>
        <taxon>Paxillaceae</taxon>
        <taxon>Paxillus</taxon>
    </lineage>
</organism>
<evidence type="ECO:0000313" key="1">
    <source>
        <dbReference type="EMBL" id="KIK94528.1"/>
    </source>
</evidence>
<dbReference type="OrthoDB" id="2678855at2759"/>
<reference evidence="2" key="2">
    <citation type="submission" date="2015-01" db="EMBL/GenBank/DDBJ databases">
        <title>Evolutionary Origins and Diversification of the Mycorrhizal Mutualists.</title>
        <authorList>
            <consortium name="DOE Joint Genome Institute"/>
            <consortium name="Mycorrhizal Genomics Consortium"/>
            <person name="Kohler A."/>
            <person name="Kuo A."/>
            <person name="Nagy L.G."/>
            <person name="Floudas D."/>
            <person name="Copeland A."/>
            <person name="Barry K.W."/>
            <person name="Cichocki N."/>
            <person name="Veneault-Fourrey C."/>
            <person name="LaButti K."/>
            <person name="Lindquist E.A."/>
            <person name="Lipzen A."/>
            <person name="Lundell T."/>
            <person name="Morin E."/>
            <person name="Murat C."/>
            <person name="Riley R."/>
            <person name="Ohm R."/>
            <person name="Sun H."/>
            <person name="Tunlid A."/>
            <person name="Henrissat B."/>
            <person name="Grigoriev I.V."/>
            <person name="Hibbett D.S."/>
            <person name="Martin F."/>
        </authorList>
    </citation>
    <scope>NUCLEOTIDE SEQUENCE [LARGE SCALE GENOMIC DNA]</scope>
    <source>
        <strain evidence="2">Ve08.2h10</strain>
    </source>
</reference>
<protein>
    <submittedName>
        <fullName evidence="1">Uncharacterized protein</fullName>
    </submittedName>
</protein>
<gene>
    <name evidence="1" type="ORF">PAXRUDRAFT_142643</name>
</gene>
<dbReference type="EMBL" id="KN825100">
    <property type="protein sequence ID" value="KIK94528.1"/>
    <property type="molecule type" value="Genomic_DNA"/>
</dbReference>
<accession>A0A0D0DQC6</accession>
<keyword evidence="2" id="KW-1185">Reference proteome</keyword>
<proteinExistence type="predicted"/>
<dbReference type="InParanoid" id="A0A0D0DQC6"/>